<evidence type="ECO:0000256" key="3">
    <source>
        <dbReference type="ARBA" id="ARBA00022759"/>
    </source>
</evidence>
<gene>
    <name evidence="7" type="ORF">COW86_01230</name>
</gene>
<sequence length="145" mass="17360">MKNIVLSQQSAKNLITSKHDVDVLFKDKRSGIYYYVELKYDDNHDTGKFVDINRKFIKTYAGLVNKLGIKDMKQLKPILYYLNRKIMKGNIYVPEETHIYRGEKLFKEFLTIKYDDVDKYLKNVSEDREIVEIFDNLYKKIRFGK</sequence>
<proteinExistence type="predicted"/>
<comment type="catalytic activity">
    <reaction evidence="5">
        <text>Endonucleolytic cleavage of DNA to give specific double-stranded fragments with terminal 5'-phosphates.</text>
        <dbReference type="EC" id="3.1.21.4"/>
    </reaction>
</comment>
<reference evidence="7 8" key="1">
    <citation type="submission" date="2017-09" db="EMBL/GenBank/DDBJ databases">
        <title>Depth-based differentiation of microbial function through sediment-hosted aquifers and enrichment of novel symbionts in the deep terrestrial subsurface.</title>
        <authorList>
            <person name="Probst A.J."/>
            <person name="Ladd B."/>
            <person name="Jarett J.K."/>
            <person name="Geller-Mcgrath D.E."/>
            <person name="Sieber C.M."/>
            <person name="Emerson J.B."/>
            <person name="Anantharaman K."/>
            <person name="Thomas B.C."/>
            <person name="Malmstrom R."/>
            <person name="Stieglmeier M."/>
            <person name="Klingl A."/>
            <person name="Woyke T."/>
            <person name="Ryan C.M."/>
            <person name="Banfield J.F."/>
        </authorList>
    </citation>
    <scope>NUCLEOTIDE SEQUENCE [LARGE SCALE GENOMIC DNA]</scope>
    <source>
        <strain evidence="7">CG22_combo_CG10-13_8_21_14_all_39_9</strain>
    </source>
</reference>
<dbReference type="Proteomes" id="UP000230159">
    <property type="component" value="Unassembled WGS sequence"/>
</dbReference>
<dbReference type="InterPro" id="IPR054785">
    <property type="entry name" value="HinfI"/>
</dbReference>
<accession>A0A2H0D2Q3</accession>
<keyword evidence="4" id="KW-0378">Hydrolase</keyword>
<evidence type="ECO:0000256" key="6">
    <source>
        <dbReference type="ARBA" id="ARBA00093790"/>
    </source>
</evidence>
<evidence type="ECO:0000256" key="4">
    <source>
        <dbReference type="ARBA" id="ARBA00022801"/>
    </source>
</evidence>
<dbReference type="EMBL" id="PCTN01000054">
    <property type="protein sequence ID" value="PIP75890.1"/>
    <property type="molecule type" value="Genomic_DNA"/>
</dbReference>
<dbReference type="NCBIfam" id="NF045831">
    <property type="entry name" value="restrict_HinfI"/>
    <property type="match status" value="1"/>
</dbReference>
<organism evidence="7 8">
    <name type="scientific">Candidatus Kuenenbacteria bacterium CG22_combo_CG10-13_8_21_14_all_39_9</name>
    <dbReference type="NCBI Taxonomy" id="1974621"/>
    <lineage>
        <taxon>Bacteria</taxon>
        <taxon>Candidatus Kueneniibacteriota</taxon>
    </lineage>
</organism>
<dbReference type="EC" id="3.1.21.4" evidence="6"/>
<evidence type="ECO:0000256" key="1">
    <source>
        <dbReference type="ARBA" id="ARBA00022722"/>
    </source>
</evidence>
<dbReference type="InterPro" id="IPR019045">
    <property type="entry name" value="Restrct_endonuc_II_HinfI"/>
</dbReference>
<evidence type="ECO:0000256" key="5">
    <source>
        <dbReference type="ARBA" id="ARBA00093760"/>
    </source>
</evidence>
<keyword evidence="3" id="KW-0255">Endonuclease</keyword>
<evidence type="ECO:0000313" key="8">
    <source>
        <dbReference type="Proteomes" id="UP000230159"/>
    </source>
</evidence>
<dbReference type="Pfam" id="PF09520">
    <property type="entry name" value="RE_TdeIII"/>
    <property type="match status" value="1"/>
</dbReference>
<dbReference type="AlphaFoldDB" id="A0A2H0D2Q3"/>
<protein>
    <recommendedName>
        <fullName evidence="6">type II site-specific deoxyribonuclease</fullName>
        <ecNumber evidence="6">3.1.21.4</ecNumber>
    </recommendedName>
</protein>
<evidence type="ECO:0000256" key="2">
    <source>
        <dbReference type="ARBA" id="ARBA00022747"/>
    </source>
</evidence>
<keyword evidence="2" id="KW-0680">Restriction system</keyword>
<keyword evidence="1" id="KW-0540">Nuclease</keyword>
<comment type="caution">
    <text evidence="7">The sequence shown here is derived from an EMBL/GenBank/DDBJ whole genome shotgun (WGS) entry which is preliminary data.</text>
</comment>
<name>A0A2H0D2Q3_9BACT</name>
<evidence type="ECO:0000313" key="7">
    <source>
        <dbReference type="EMBL" id="PIP75890.1"/>
    </source>
</evidence>